<name>A0ABP1QT97_9HEXA</name>
<dbReference type="InterPro" id="IPR035656">
    <property type="entry name" value="Nostrin_SH3"/>
</dbReference>
<reference evidence="11 12" key="1">
    <citation type="submission" date="2024-08" db="EMBL/GenBank/DDBJ databases">
        <authorList>
            <person name="Cucini C."/>
            <person name="Frati F."/>
        </authorList>
    </citation>
    <scope>NUCLEOTIDE SEQUENCE [LARGE SCALE GENOMIC DNA]</scope>
</reference>
<feature type="compositionally biased region" description="Acidic residues" evidence="8">
    <location>
        <begin position="388"/>
        <end position="398"/>
    </location>
</feature>
<feature type="compositionally biased region" description="Polar residues" evidence="8">
    <location>
        <begin position="605"/>
        <end position="615"/>
    </location>
</feature>
<dbReference type="Proteomes" id="UP001642540">
    <property type="component" value="Unassembled WGS sequence"/>
</dbReference>
<keyword evidence="4" id="KW-0597">Phosphoprotein</keyword>
<feature type="compositionally biased region" description="Low complexity" evidence="8">
    <location>
        <begin position="282"/>
        <end position="292"/>
    </location>
</feature>
<evidence type="ECO:0000313" key="12">
    <source>
        <dbReference type="Proteomes" id="UP001642540"/>
    </source>
</evidence>
<feature type="compositionally biased region" description="Polar residues" evidence="8">
    <location>
        <begin position="561"/>
        <end position="571"/>
    </location>
</feature>
<comment type="subcellular location">
    <subcellularLocation>
        <location evidence="1">Cytoplasm</location>
        <location evidence="1">Cytoskeleton</location>
    </subcellularLocation>
</comment>
<dbReference type="SUPFAM" id="SSF50044">
    <property type="entry name" value="SH3-domain"/>
    <property type="match status" value="1"/>
</dbReference>
<dbReference type="PRINTS" id="PR00452">
    <property type="entry name" value="SH3DOMAIN"/>
</dbReference>
<dbReference type="Pfam" id="PF00611">
    <property type="entry name" value="FCH"/>
    <property type="match status" value="1"/>
</dbReference>
<dbReference type="EMBL" id="CAXLJM020000041">
    <property type="protein sequence ID" value="CAL8109638.1"/>
    <property type="molecule type" value="Genomic_DNA"/>
</dbReference>
<evidence type="ECO:0000256" key="2">
    <source>
        <dbReference type="ARBA" id="ARBA00022443"/>
    </source>
</evidence>
<feature type="domain" description="F-BAR" evidence="10">
    <location>
        <begin position="700"/>
        <end position="1004"/>
    </location>
</feature>
<feature type="region of interest" description="Disordered" evidence="8">
    <location>
        <begin position="355"/>
        <end position="398"/>
    </location>
</feature>
<evidence type="ECO:0000256" key="6">
    <source>
        <dbReference type="PROSITE-ProRule" id="PRU00192"/>
    </source>
</evidence>
<keyword evidence="2 6" id="KW-0728">SH3 domain</keyword>
<feature type="compositionally biased region" description="Basic and acidic residues" evidence="8">
    <location>
        <begin position="114"/>
        <end position="125"/>
    </location>
</feature>
<dbReference type="PANTHER" id="PTHR23065">
    <property type="entry name" value="PROLINE-SERINE-THREONINE PHOSPHATASE INTERACTING PROTEIN 1"/>
    <property type="match status" value="1"/>
</dbReference>
<accession>A0ABP1QT97</accession>
<evidence type="ECO:0000256" key="8">
    <source>
        <dbReference type="SAM" id="MobiDB-lite"/>
    </source>
</evidence>
<comment type="caution">
    <text evidence="11">The sequence shown here is derived from an EMBL/GenBank/DDBJ whole genome shotgun (WGS) entry which is preliminary data.</text>
</comment>
<keyword evidence="3" id="KW-0963">Cytoplasm</keyword>
<feature type="region of interest" description="Disordered" evidence="8">
    <location>
        <begin position="1"/>
        <end position="102"/>
    </location>
</feature>
<keyword evidence="7" id="KW-0175">Coiled coil</keyword>
<dbReference type="Gene3D" id="6.10.140.470">
    <property type="match status" value="1"/>
</dbReference>
<feature type="region of interest" description="Disordered" evidence="8">
    <location>
        <begin position="114"/>
        <end position="138"/>
    </location>
</feature>
<dbReference type="Gene3D" id="2.30.30.40">
    <property type="entry name" value="SH3 Domains"/>
    <property type="match status" value="1"/>
</dbReference>
<dbReference type="SMART" id="SM00326">
    <property type="entry name" value="SH3"/>
    <property type="match status" value="1"/>
</dbReference>
<feature type="compositionally biased region" description="Basic and acidic residues" evidence="8">
    <location>
        <begin position="294"/>
        <end position="312"/>
    </location>
</feature>
<dbReference type="InterPro" id="IPR027267">
    <property type="entry name" value="AH/BAR_dom_sf"/>
</dbReference>
<feature type="region of interest" description="Disordered" evidence="8">
    <location>
        <begin position="561"/>
        <end position="646"/>
    </location>
</feature>
<keyword evidence="5" id="KW-0206">Cytoskeleton</keyword>
<gene>
    <name evidence="11" type="ORF">ODALV1_LOCUS13550</name>
</gene>
<dbReference type="SUPFAM" id="SSF103657">
    <property type="entry name" value="BAR/IMD domain-like"/>
    <property type="match status" value="1"/>
</dbReference>
<dbReference type="PANTHER" id="PTHR23065:SF7">
    <property type="entry name" value="NOSTRIN, ISOFORM H"/>
    <property type="match status" value="1"/>
</dbReference>
<keyword evidence="12" id="KW-1185">Reference proteome</keyword>
<dbReference type="Pfam" id="PF00018">
    <property type="entry name" value="SH3_1"/>
    <property type="match status" value="1"/>
</dbReference>
<evidence type="ECO:0000259" key="9">
    <source>
        <dbReference type="PROSITE" id="PS50002"/>
    </source>
</evidence>
<dbReference type="InterPro" id="IPR001452">
    <property type="entry name" value="SH3_domain"/>
</dbReference>
<dbReference type="PROSITE" id="PS51741">
    <property type="entry name" value="F_BAR"/>
    <property type="match status" value="1"/>
</dbReference>
<feature type="compositionally biased region" description="Pro residues" evidence="8">
    <location>
        <begin position="47"/>
        <end position="57"/>
    </location>
</feature>
<organism evidence="11 12">
    <name type="scientific">Orchesella dallaii</name>
    <dbReference type="NCBI Taxonomy" id="48710"/>
    <lineage>
        <taxon>Eukaryota</taxon>
        <taxon>Metazoa</taxon>
        <taxon>Ecdysozoa</taxon>
        <taxon>Arthropoda</taxon>
        <taxon>Hexapoda</taxon>
        <taxon>Collembola</taxon>
        <taxon>Entomobryomorpha</taxon>
        <taxon>Entomobryoidea</taxon>
        <taxon>Orchesellidae</taxon>
        <taxon>Orchesellinae</taxon>
        <taxon>Orchesella</taxon>
    </lineage>
</organism>
<feature type="compositionally biased region" description="Polar residues" evidence="8">
    <location>
        <begin position="26"/>
        <end position="35"/>
    </location>
</feature>
<evidence type="ECO:0000313" key="11">
    <source>
        <dbReference type="EMBL" id="CAL8109638.1"/>
    </source>
</evidence>
<evidence type="ECO:0000256" key="7">
    <source>
        <dbReference type="PROSITE-ProRule" id="PRU01077"/>
    </source>
</evidence>
<dbReference type="InterPro" id="IPR031160">
    <property type="entry name" value="F_BAR_dom"/>
</dbReference>
<feature type="compositionally biased region" description="Acidic residues" evidence="8">
    <location>
        <begin position="1"/>
        <end position="17"/>
    </location>
</feature>
<feature type="compositionally biased region" description="Low complexity" evidence="8">
    <location>
        <begin position="65"/>
        <end position="78"/>
    </location>
</feature>
<evidence type="ECO:0000259" key="10">
    <source>
        <dbReference type="PROSITE" id="PS51741"/>
    </source>
</evidence>
<feature type="compositionally biased region" description="Basic and acidic residues" evidence="8">
    <location>
        <begin position="694"/>
        <end position="711"/>
    </location>
</feature>
<sequence>MSDTEESTSESCSDDSISEAAASAAGNSNNLSKTKPPNDGENSHSPRGPPPPIPVKPPRVFALLRGSRSRSASKSPNSENLSKNEDSSCAATDPSKSDKSNNCEFVHENVELQKSNAEQRIRKSDATANEQSANSSSHKMKSVEIFISDVDNPNDHDMIPLVIDDLPLVRSENVMIQNKNLTENGNDETSCITGSWELDDDDEGTDCSSSCSIENHQDVETEAHASFKRKTTVGCGTAVATCHGGSSHIKDQIVVVKLAAKIVNGSSKSTSVSPRPPPIPCYPDSSSSSNISEGDAKMWKRHEDDDPGKDGNEPGAEETSTSELYQNMVVAHGLMIGKEMDEREIMVTKVDRQHMGSGNGSSHFNKKQVGPNLRLPSRPLTVGKSVDDFTDPETETYEDDDHCYQNIVVKKGQFSVATKKSNKNSSCDPSVQSVPLMEKGYSTRIMELESPSSETPVPVVHAVINLPPRKASLIKERRRTRLENLSYQKASRINQMMVAEFKAAGNDRPSSVSIRDGKVMSVTSNNCSDFPNSDGTAGEPGSIIGKVKIGFDLNKAKTSLQKSRNVVSSQVEKAGKSMSSMKRKVGSWYQRRVKTPVEQLGRKQQPGSSNSSLAGESQVDMEGLDGDGGGGAGRTSRSQGTSIRSLTSTPADLLSYDEQSIGDELDCPMYSNVMFDRKSADTNLESLVGADESPLEKNGSEEEDSFKTKGQNEFEELRRVVKQGGDFCKDLAAVLQERSELEAQYAKGLSKLSGKLLKASKEATGSVAHAWQAVAVQIDTQAELHRQWSTALAEEVARPLRNSLETQHKIRKSVEVLVEKTTRNLAEWRTAESKAKRQCFSSSKEFEKLQESSAVIVNNNLNATNSTGSNNANSGANSNSNVNNLGSNLALAEVRTRSRLLSVPPMEKDPIKLESKRRKAEETVRRADIEYYTFCVRSERARLEWESAIRNGSTCLRTLEEEKLSLLREIAVKYYQYLNELAPRLVQSVESLEDPVKNCSVSQDMHSIVDIRRHAGAEQLLPDFYAEDTSNLMKRERRQEALQKFLYLVSQDLDREKKGAVGIETLAKAIAEAPKIDNAHHDISDKLYYVKSMLLYLEGTRCKVDNALADIEGRQRINNPITQYMRHQRDKQGFPQTILKVPSWAKDECLAFCTGGGSAGSTSPDWNDRGNGDGTSGQHETDFDEFSSQDSGCDHNTDSCGEESNKAPSNLISAPSIGKCRAIYDYDANLFDELTIRTGDVINIHDKQEDGWWLGELNGIIGIFPATYVEEVAATESNSTD</sequence>
<dbReference type="InterPro" id="IPR001060">
    <property type="entry name" value="FCH_dom"/>
</dbReference>
<proteinExistence type="predicted"/>
<evidence type="ECO:0008006" key="13">
    <source>
        <dbReference type="Google" id="ProtNLM"/>
    </source>
</evidence>
<feature type="compositionally biased region" description="Polar residues" evidence="8">
    <location>
        <begin position="635"/>
        <end position="646"/>
    </location>
</feature>
<feature type="region of interest" description="Disordered" evidence="8">
    <location>
        <begin position="265"/>
        <end position="324"/>
    </location>
</feature>
<dbReference type="InterPro" id="IPR036028">
    <property type="entry name" value="SH3-like_dom_sf"/>
</dbReference>
<evidence type="ECO:0000256" key="5">
    <source>
        <dbReference type="ARBA" id="ARBA00023212"/>
    </source>
</evidence>
<feature type="domain" description="SH3" evidence="9">
    <location>
        <begin position="1215"/>
        <end position="1274"/>
    </location>
</feature>
<dbReference type="SMART" id="SM00055">
    <property type="entry name" value="FCH"/>
    <property type="match status" value="1"/>
</dbReference>
<dbReference type="CDD" id="cd11823">
    <property type="entry name" value="SH3_Nostrin"/>
    <property type="match status" value="1"/>
</dbReference>
<protein>
    <recommendedName>
        <fullName evidence="13">Nostrin</fullName>
    </recommendedName>
</protein>
<evidence type="ECO:0000256" key="4">
    <source>
        <dbReference type="ARBA" id="ARBA00022553"/>
    </source>
</evidence>
<feature type="region of interest" description="Disordered" evidence="8">
    <location>
        <begin position="688"/>
        <end position="711"/>
    </location>
</feature>
<evidence type="ECO:0000256" key="3">
    <source>
        <dbReference type="ARBA" id="ARBA00022490"/>
    </source>
</evidence>
<dbReference type="PROSITE" id="PS50002">
    <property type="entry name" value="SH3"/>
    <property type="match status" value="1"/>
</dbReference>
<feature type="compositionally biased region" description="Polar residues" evidence="8">
    <location>
        <begin position="126"/>
        <end position="137"/>
    </location>
</feature>
<feature type="region of interest" description="Disordered" evidence="8">
    <location>
        <begin position="1156"/>
        <end position="1207"/>
    </location>
</feature>
<evidence type="ECO:0000256" key="1">
    <source>
        <dbReference type="ARBA" id="ARBA00004245"/>
    </source>
</evidence>
<dbReference type="Gene3D" id="1.20.1270.60">
    <property type="entry name" value="Arfaptin homology (AH) domain/BAR domain"/>
    <property type="match status" value="1"/>
</dbReference>